<evidence type="ECO:0000313" key="4">
    <source>
        <dbReference type="EMBL" id="JAG16186.1"/>
    </source>
</evidence>
<feature type="chain" id="PRO_5007389400" evidence="1">
    <location>
        <begin position="25"/>
        <end position="160"/>
    </location>
</feature>
<dbReference type="EMBL" id="GBHO01027416">
    <property type="protein sequence ID" value="JAG16188.1"/>
    <property type="molecule type" value="Transcribed_RNA"/>
</dbReference>
<evidence type="ECO:0000313" key="3">
    <source>
        <dbReference type="EMBL" id="JAG16185.1"/>
    </source>
</evidence>
<keyword evidence="1" id="KW-0732">Signal</keyword>
<gene>
    <name evidence="3" type="primary">RCA_0</name>
    <name evidence="4" type="synonym">RCA_1</name>
    <name evidence="5" type="synonym">RCA_2</name>
    <name evidence="2" type="synonym">RCA_3</name>
    <name evidence="5" type="ORF">CM83_56907</name>
    <name evidence="2" type="ORF">CM83_56909</name>
    <name evidence="3" type="ORF">CM83_56911</name>
    <name evidence="4" type="ORF">CM83_56913</name>
</gene>
<reference evidence="3" key="1">
    <citation type="journal article" date="2014" name="PLoS ONE">
        <title>Transcriptome-Based Identification of ABC Transporters in the Western Tarnished Plant Bug Lygus hesperus.</title>
        <authorList>
            <person name="Hull J.J."/>
            <person name="Chaney K."/>
            <person name="Geib S.M."/>
            <person name="Fabrick J.A."/>
            <person name="Brent C.S."/>
            <person name="Walsh D."/>
            <person name="Lavine L.C."/>
        </authorList>
    </citation>
    <scope>NUCLEOTIDE SEQUENCE</scope>
</reference>
<evidence type="ECO:0000256" key="1">
    <source>
        <dbReference type="SAM" id="SignalP"/>
    </source>
</evidence>
<protein>
    <submittedName>
        <fullName evidence="3">Ribulose bisphosphate carboxylase/oxygenase activase, chloroplastic</fullName>
    </submittedName>
</protein>
<dbReference type="AlphaFoldDB" id="A0A0A9XGJ0"/>
<proteinExistence type="predicted"/>
<accession>A0A0A9XGJ0</accession>
<dbReference type="EMBL" id="GBHO01027420">
    <property type="protein sequence ID" value="JAG16184.1"/>
    <property type="molecule type" value="Transcribed_RNA"/>
</dbReference>
<feature type="signal peptide" evidence="1">
    <location>
        <begin position="1"/>
        <end position="24"/>
    </location>
</feature>
<reference evidence="3" key="2">
    <citation type="submission" date="2014-07" db="EMBL/GenBank/DDBJ databases">
        <authorList>
            <person name="Hull J."/>
        </authorList>
    </citation>
    <scope>NUCLEOTIDE SEQUENCE</scope>
</reference>
<dbReference type="EMBL" id="GBHO01027418">
    <property type="protein sequence ID" value="JAG16186.1"/>
    <property type="molecule type" value="Transcribed_RNA"/>
</dbReference>
<dbReference type="EMBL" id="GBHO01027419">
    <property type="protein sequence ID" value="JAG16185.1"/>
    <property type="molecule type" value="Transcribed_RNA"/>
</dbReference>
<organism evidence="3">
    <name type="scientific">Lygus hesperus</name>
    <name type="common">Western plant bug</name>
    <dbReference type="NCBI Taxonomy" id="30085"/>
    <lineage>
        <taxon>Eukaryota</taxon>
        <taxon>Metazoa</taxon>
        <taxon>Ecdysozoa</taxon>
        <taxon>Arthropoda</taxon>
        <taxon>Hexapoda</taxon>
        <taxon>Insecta</taxon>
        <taxon>Pterygota</taxon>
        <taxon>Neoptera</taxon>
        <taxon>Paraneoptera</taxon>
        <taxon>Hemiptera</taxon>
        <taxon>Heteroptera</taxon>
        <taxon>Panheteroptera</taxon>
        <taxon>Cimicomorpha</taxon>
        <taxon>Miridae</taxon>
        <taxon>Mirini</taxon>
        <taxon>Lygus</taxon>
    </lineage>
</organism>
<evidence type="ECO:0000313" key="5">
    <source>
        <dbReference type="EMBL" id="JAG16188.1"/>
    </source>
</evidence>
<name>A0A0A9XGJ0_LYGHE</name>
<sequence>MLTERMFLLCLLSVVPIFIDVAECKPTDFEGTSLESWQQTAVDFDKAYDLVSQLDDNKNDSSSDWLGICHDLSDDLEKSWNLTVRVTERSVAVAWNMGGALYDLINCQPTLLSPIHCIMDNLEKLRKILNPTIPEAYGFIKEGVALVPLVIKDARQCYNL</sequence>
<evidence type="ECO:0000313" key="2">
    <source>
        <dbReference type="EMBL" id="JAG16184.1"/>
    </source>
</evidence>